<proteinExistence type="inferred from homology"/>
<name>A0A2N7TUD3_9GAMM</name>
<comment type="subcellular location">
    <subcellularLocation>
        <location evidence="4">Secreted</location>
    </subcellularLocation>
    <subcellularLocation>
        <location evidence="4">Bacterial flagellum</location>
    </subcellularLocation>
</comment>
<dbReference type="Gene3D" id="2.30.220.10">
    <property type="entry name" value="f41 fragment of flagellin, C-terminal domain"/>
    <property type="match status" value="1"/>
</dbReference>
<dbReference type="Proteomes" id="UP000235803">
    <property type="component" value="Unassembled WGS sequence"/>
</dbReference>
<dbReference type="GO" id="GO:0009288">
    <property type="term" value="C:bacterial-type flagellum"/>
    <property type="evidence" value="ECO:0007669"/>
    <property type="project" value="UniProtKB-SubCell"/>
</dbReference>
<dbReference type="InterPro" id="IPR001492">
    <property type="entry name" value="Flagellin"/>
</dbReference>
<comment type="caution">
    <text evidence="7">The sequence shown here is derived from an EMBL/GenBank/DDBJ whole genome shotgun (WGS) entry which is preliminary data.</text>
</comment>
<dbReference type="GO" id="GO:0005576">
    <property type="term" value="C:extracellular region"/>
    <property type="evidence" value="ECO:0007669"/>
    <property type="project" value="UniProtKB-SubCell"/>
</dbReference>
<dbReference type="Gene3D" id="6.10.10.10">
    <property type="entry name" value="Flagellar export chaperone, C-terminal domain"/>
    <property type="match status" value="1"/>
</dbReference>
<dbReference type="AlphaFoldDB" id="A0A2N7TUD3"/>
<reference evidence="7 8" key="1">
    <citation type="submission" date="2018-01" db="EMBL/GenBank/DDBJ databases">
        <title>Halomonas endophytica sp. nov., isolated from storage liquid in the stems of Populus euphratica.</title>
        <authorList>
            <person name="Chen C."/>
        </authorList>
    </citation>
    <scope>NUCLEOTIDE SEQUENCE [LARGE SCALE GENOMIC DNA]</scope>
    <source>
        <strain evidence="7 8">MC28</strain>
    </source>
</reference>
<gene>
    <name evidence="7" type="ORF">C1H69_22940</name>
</gene>
<dbReference type="GO" id="GO:0005198">
    <property type="term" value="F:structural molecule activity"/>
    <property type="evidence" value="ECO:0007669"/>
    <property type="project" value="UniProtKB-UniRule"/>
</dbReference>
<evidence type="ECO:0000256" key="4">
    <source>
        <dbReference type="RuleBase" id="RU362073"/>
    </source>
</evidence>
<evidence type="ECO:0000313" key="8">
    <source>
        <dbReference type="Proteomes" id="UP000235803"/>
    </source>
</evidence>
<dbReference type="Gene3D" id="1.20.1330.10">
    <property type="entry name" value="f41 fragment of flagellin, N-terminal domain"/>
    <property type="match status" value="1"/>
</dbReference>
<dbReference type="PANTHER" id="PTHR42792:SF2">
    <property type="entry name" value="FLAGELLIN"/>
    <property type="match status" value="1"/>
</dbReference>
<evidence type="ECO:0000259" key="6">
    <source>
        <dbReference type="Pfam" id="PF00700"/>
    </source>
</evidence>
<dbReference type="Gene3D" id="6.10.280.190">
    <property type="match status" value="1"/>
</dbReference>
<sequence>MVVINTNILSSQGQQNQQRANSSLSTAMERLSSGMRVNSAKDDAAGQAIGNRMTSQIRGQAQAMRNANDGVSLIQTAQGGLDQINSNLQRVRELTVQGLNGTLSDSDKQAILSEIDSNFKVIDRLTDSTDFNGIPLLNGVAGEVMIQVGANQGESLPISLSEPDSSVEELGLEGFTLEGIEGVFGDPIEVNLDDPSVSIQIDGIPVSDQATLHNHNGGYIVADKENGLELYYANDFEATTNSTTGETIVNLNAGEKLYNEFQNENGNIITDHIDTLDFYDIVMIPGDNTPLPEENYTFVNDNEGNIYIKEDVGGDFIYHSAEVSFRISEDGYTEVETKIVNTVSDVGSTSEITSLVDLNNDNDILIQYFSNRAEVTDPHRIMKDTSNGDFIIEIEESEDVFNYYVLRSTGYAPPDGTVDKRNLVGDVVPFESFDLNSPVEILTSASFEAGQSPLEAIDEAIALIDSKRSYLGATENRLGSVIENLTVTNQNLTEARSRILDANYAIEVANMTKAQILQQASTSILAQANQVPEVALSLLD</sequence>
<accession>A0A2N7TUD3</accession>
<protein>
    <recommendedName>
        <fullName evidence="4">Flagellin</fullName>
    </recommendedName>
</protein>
<dbReference type="RefSeq" id="WP_102655702.1">
    <property type="nucleotide sequence ID" value="NZ_PNRF01000050.1"/>
</dbReference>
<evidence type="ECO:0000256" key="3">
    <source>
        <dbReference type="ARBA" id="ARBA00023143"/>
    </source>
</evidence>
<comment type="similarity">
    <text evidence="1 4">Belongs to the bacterial flagellin family.</text>
</comment>
<dbReference type="Gene3D" id="2.170.280.10">
    <property type="entry name" value="f41 fragment of flagellin, middle domain"/>
    <property type="match status" value="1"/>
</dbReference>
<keyword evidence="3 4" id="KW-0975">Bacterial flagellum</keyword>
<feature type="domain" description="Flagellin C-terminal" evidence="6">
    <location>
        <begin position="454"/>
        <end position="539"/>
    </location>
</feature>
<evidence type="ECO:0000256" key="2">
    <source>
        <dbReference type="ARBA" id="ARBA00022525"/>
    </source>
</evidence>
<dbReference type="Pfam" id="PF00669">
    <property type="entry name" value="Flagellin_N"/>
    <property type="match status" value="1"/>
</dbReference>
<comment type="function">
    <text evidence="4">Flagellin is the subunit protein which polymerizes to form the filaments of bacterial flagella.</text>
</comment>
<dbReference type="InterPro" id="IPR046358">
    <property type="entry name" value="Flagellin_C"/>
</dbReference>
<dbReference type="PRINTS" id="PR00207">
    <property type="entry name" value="FLAGELLIN"/>
</dbReference>
<dbReference type="SUPFAM" id="SSF64518">
    <property type="entry name" value="Phase 1 flagellin"/>
    <property type="match status" value="1"/>
</dbReference>
<evidence type="ECO:0000313" key="7">
    <source>
        <dbReference type="EMBL" id="PMR71793.1"/>
    </source>
</evidence>
<keyword evidence="2 4" id="KW-0964">Secreted</keyword>
<dbReference type="InterPro" id="IPR001029">
    <property type="entry name" value="Flagellin_N"/>
</dbReference>
<organism evidence="7 8">
    <name type="scientific">Billgrantia endophytica</name>
    <dbReference type="NCBI Taxonomy" id="2033802"/>
    <lineage>
        <taxon>Bacteria</taxon>
        <taxon>Pseudomonadati</taxon>
        <taxon>Pseudomonadota</taxon>
        <taxon>Gammaproteobacteria</taxon>
        <taxon>Oceanospirillales</taxon>
        <taxon>Halomonadaceae</taxon>
        <taxon>Billgrantia</taxon>
    </lineage>
</organism>
<feature type="domain" description="Flagellin N-terminal" evidence="5">
    <location>
        <begin position="4"/>
        <end position="140"/>
    </location>
</feature>
<dbReference type="PANTHER" id="PTHR42792">
    <property type="entry name" value="FLAGELLIN"/>
    <property type="match status" value="1"/>
</dbReference>
<dbReference type="EMBL" id="PNRF01000050">
    <property type="protein sequence ID" value="PMR71793.1"/>
    <property type="molecule type" value="Genomic_DNA"/>
</dbReference>
<dbReference type="OrthoDB" id="9796789at2"/>
<dbReference type="Pfam" id="PF00700">
    <property type="entry name" value="Flagellin_C"/>
    <property type="match status" value="1"/>
</dbReference>
<evidence type="ECO:0000259" key="5">
    <source>
        <dbReference type="Pfam" id="PF00669"/>
    </source>
</evidence>
<evidence type="ECO:0000256" key="1">
    <source>
        <dbReference type="ARBA" id="ARBA00005709"/>
    </source>
</evidence>
<keyword evidence="8" id="KW-1185">Reference proteome</keyword>
<dbReference type="InterPro" id="IPR042187">
    <property type="entry name" value="Flagellin_C_sub2"/>
</dbReference>